<gene>
    <name evidence="1" type="ORF">FCV25_14090</name>
</gene>
<sequence>MKNRFQLRKLEFIGIESVAEIEFFDGLNVIYGPSNTGKSLILSAIEYAFGKGDTKQFKGIDELNKFDKIKVTIEGNDANKYIIEREIRDEKADIIVKNSNKNSNHREYRPKKPTQKKATISDFFLKLTSAEGMKIKTKQSGATCNFTFDKELLITSINEEKIISRLRSPFLTGQYTNIPQEISAFKLFISDSDDSGCKEIDDAKTYKNKLKAKEEILLEISNNIHKEIEILTDEYEETQSSTVMNKIADLEKLVENKNNELLGYMNEKKELINFMNEEKSRKIFSEELVIRFNMHKENLESDIDRLSFIVESEHYLHQLIDKNCPICNSHINEDSIQYLHQNKSVDMEDIKEAYVKEISKIIIQLRDVEKSITYHEDILTECSEMILLINNKILSLDKLIEETLNPELKLLQRELYELNKYIILKTKIEEKKLRIAQINNEYRELERKLNLPAPKNTYDKVLSDSDINNYERIIEDILIDWKYDKDISVLFNINTLDIAINNKLRISNGKGHRAIQAASMVIGLMKYLTENDKIHPGYVILDSPLLSYKEEENLDNDEKVSEKVQEAFFNSLVKCENMQIVVLENKEPTEFAKKNANVIEFTKNPLIGRSGLL</sequence>
<name>A0A6B4GRT6_CLOBO</name>
<accession>A0A6B4GRT6</accession>
<proteinExistence type="predicted"/>
<dbReference type="InterPro" id="IPR027417">
    <property type="entry name" value="P-loop_NTPase"/>
</dbReference>
<evidence type="ECO:0008006" key="3">
    <source>
        <dbReference type="Google" id="ProtNLM"/>
    </source>
</evidence>
<reference evidence="1 2" key="1">
    <citation type="submission" date="2019-04" db="EMBL/GenBank/DDBJ databases">
        <title>Genome sequencing of Clostridium botulinum Groups I-IV and Clostridium butyricum.</title>
        <authorList>
            <person name="Brunt J."/>
            <person name="Van Vliet A.H.M."/>
            <person name="Stringer S.C."/>
            <person name="Carter A.T."/>
            <person name="Peck M.W."/>
        </authorList>
    </citation>
    <scope>NUCLEOTIDE SEQUENCE [LARGE SCALE GENOMIC DNA]</scope>
    <source>
        <strain evidence="1 2">IFR 18/054</strain>
    </source>
</reference>
<evidence type="ECO:0000313" key="2">
    <source>
        <dbReference type="Proteomes" id="UP000472521"/>
    </source>
</evidence>
<comment type="caution">
    <text evidence="1">The sequence shown here is derived from an EMBL/GenBank/DDBJ whole genome shotgun (WGS) entry which is preliminary data.</text>
</comment>
<dbReference type="SUPFAM" id="SSF52540">
    <property type="entry name" value="P-loop containing nucleoside triphosphate hydrolases"/>
    <property type="match status" value="1"/>
</dbReference>
<evidence type="ECO:0000313" key="1">
    <source>
        <dbReference type="EMBL" id="NFF02875.1"/>
    </source>
</evidence>
<dbReference type="AlphaFoldDB" id="A0A6B4GRT6"/>
<dbReference type="EMBL" id="SWND01000008">
    <property type="protein sequence ID" value="NFF02875.1"/>
    <property type="molecule type" value="Genomic_DNA"/>
</dbReference>
<dbReference type="GO" id="GO:0006302">
    <property type="term" value="P:double-strand break repair"/>
    <property type="evidence" value="ECO:0007669"/>
    <property type="project" value="InterPro"/>
</dbReference>
<dbReference type="GO" id="GO:0016887">
    <property type="term" value="F:ATP hydrolysis activity"/>
    <property type="evidence" value="ECO:0007669"/>
    <property type="project" value="InterPro"/>
</dbReference>
<dbReference type="Proteomes" id="UP000472521">
    <property type="component" value="Unassembled WGS sequence"/>
</dbReference>
<protein>
    <recommendedName>
        <fullName evidence="3">Rad50/SbcC-type AAA domain-containing protein</fullName>
    </recommendedName>
</protein>
<dbReference type="Gene3D" id="3.40.50.300">
    <property type="entry name" value="P-loop containing nucleotide triphosphate hydrolases"/>
    <property type="match status" value="1"/>
</dbReference>
<organism evidence="1 2">
    <name type="scientific">Clostridium botulinum</name>
    <dbReference type="NCBI Taxonomy" id="1491"/>
    <lineage>
        <taxon>Bacteria</taxon>
        <taxon>Bacillati</taxon>
        <taxon>Bacillota</taxon>
        <taxon>Clostridia</taxon>
        <taxon>Eubacteriales</taxon>
        <taxon>Clostridiaceae</taxon>
        <taxon>Clostridium</taxon>
    </lineage>
</organism>